<evidence type="ECO:0000313" key="2">
    <source>
        <dbReference type="EMBL" id="KAJ7026932.1"/>
    </source>
</evidence>
<proteinExistence type="predicted"/>
<organism evidence="2 3">
    <name type="scientific">Mycena alexandri</name>
    <dbReference type="NCBI Taxonomy" id="1745969"/>
    <lineage>
        <taxon>Eukaryota</taxon>
        <taxon>Fungi</taxon>
        <taxon>Dikarya</taxon>
        <taxon>Basidiomycota</taxon>
        <taxon>Agaricomycotina</taxon>
        <taxon>Agaricomycetes</taxon>
        <taxon>Agaricomycetidae</taxon>
        <taxon>Agaricales</taxon>
        <taxon>Marasmiineae</taxon>
        <taxon>Mycenaceae</taxon>
        <taxon>Mycena</taxon>
    </lineage>
</organism>
<dbReference type="Proteomes" id="UP001218188">
    <property type="component" value="Unassembled WGS sequence"/>
</dbReference>
<feature type="coiled-coil region" evidence="1">
    <location>
        <begin position="3"/>
        <end position="44"/>
    </location>
</feature>
<dbReference type="AlphaFoldDB" id="A0AAD6WVN0"/>
<comment type="caution">
    <text evidence="2">The sequence shown here is derived from an EMBL/GenBank/DDBJ whole genome shotgun (WGS) entry which is preliminary data.</text>
</comment>
<evidence type="ECO:0008006" key="4">
    <source>
        <dbReference type="Google" id="ProtNLM"/>
    </source>
</evidence>
<keyword evidence="1" id="KW-0175">Coiled coil</keyword>
<sequence>MSIEELEARIEQLSADISLQKDVLQQLERSKSAAQRQLNALRDPLSQLPLEISSEIFRHCLPHGPRSPKAGMAPQLLMNICSGWTNIALSNPILWNEIDLESPGAQVLRLWVERAGDRPLSILLRGALDAPVAKVLEQYATRIRHFEIYGTEYSDVLNSNLSVGSFCCLRTLKVGTFVEDKHRELHNASVADVMALLRLAPNLVECTIDTFVARSYHAKEELVLPSLTRAEFLEEQDGDVLRHLTLPSLNTLLATYSDISNQSLLLLFQRSSPPLQILSLGHQGAADFIALEMGLRLVPSLTQLDIRSLYHDFAHKFLTSLADSHFLPNLRILKIRHPLGTFPHALLLPALSARRTQLVSFYLGGSSRYKFEVDDGLRALIADGMAIEIGTKAVNLISG</sequence>
<dbReference type="SUPFAM" id="SSF52047">
    <property type="entry name" value="RNI-like"/>
    <property type="match status" value="1"/>
</dbReference>
<evidence type="ECO:0000256" key="1">
    <source>
        <dbReference type="SAM" id="Coils"/>
    </source>
</evidence>
<dbReference type="Gene3D" id="3.80.10.10">
    <property type="entry name" value="Ribonuclease Inhibitor"/>
    <property type="match status" value="1"/>
</dbReference>
<accession>A0AAD6WVN0</accession>
<dbReference type="EMBL" id="JARJCM010000131">
    <property type="protein sequence ID" value="KAJ7026932.1"/>
    <property type="molecule type" value="Genomic_DNA"/>
</dbReference>
<name>A0AAD6WVN0_9AGAR</name>
<gene>
    <name evidence="2" type="ORF">C8F04DRAFT_1045172</name>
</gene>
<protein>
    <recommendedName>
        <fullName evidence="4">F-box domain-containing protein</fullName>
    </recommendedName>
</protein>
<evidence type="ECO:0000313" key="3">
    <source>
        <dbReference type="Proteomes" id="UP001218188"/>
    </source>
</evidence>
<dbReference type="InterPro" id="IPR032675">
    <property type="entry name" value="LRR_dom_sf"/>
</dbReference>
<keyword evidence="3" id="KW-1185">Reference proteome</keyword>
<reference evidence="2" key="1">
    <citation type="submission" date="2023-03" db="EMBL/GenBank/DDBJ databases">
        <title>Massive genome expansion in bonnet fungi (Mycena s.s.) driven by repeated elements and novel gene families across ecological guilds.</title>
        <authorList>
            <consortium name="Lawrence Berkeley National Laboratory"/>
            <person name="Harder C.B."/>
            <person name="Miyauchi S."/>
            <person name="Viragh M."/>
            <person name="Kuo A."/>
            <person name="Thoen E."/>
            <person name="Andreopoulos B."/>
            <person name="Lu D."/>
            <person name="Skrede I."/>
            <person name="Drula E."/>
            <person name="Henrissat B."/>
            <person name="Morin E."/>
            <person name="Kohler A."/>
            <person name="Barry K."/>
            <person name="LaButti K."/>
            <person name="Morin E."/>
            <person name="Salamov A."/>
            <person name="Lipzen A."/>
            <person name="Mereny Z."/>
            <person name="Hegedus B."/>
            <person name="Baldrian P."/>
            <person name="Stursova M."/>
            <person name="Weitz H."/>
            <person name="Taylor A."/>
            <person name="Grigoriev I.V."/>
            <person name="Nagy L.G."/>
            <person name="Martin F."/>
            <person name="Kauserud H."/>
        </authorList>
    </citation>
    <scope>NUCLEOTIDE SEQUENCE</scope>
    <source>
        <strain evidence="2">CBHHK200</strain>
    </source>
</reference>